<evidence type="ECO:0000259" key="3">
    <source>
        <dbReference type="PROSITE" id="PS51724"/>
    </source>
</evidence>
<dbReference type="OrthoDB" id="7843142at2"/>
<feature type="compositionally biased region" description="Low complexity" evidence="1">
    <location>
        <begin position="106"/>
        <end position="117"/>
    </location>
</feature>
<feature type="compositionally biased region" description="Polar residues" evidence="1">
    <location>
        <begin position="256"/>
        <end position="268"/>
    </location>
</feature>
<dbReference type="InterPro" id="IPR007730">
    <property type="entry name" value="SPOR-like_dom"/>
</dbReference>
<dbReference type="Pfam" id="PF05036">
    <property type="entry name" value="SPOR"/>
    <property type="match status" value="1"/>
</dbReference>
<dbReference type="RefSeq" id="WP_141134970.1">
    <property type="nucleotide sequence ID" value="NZ_FZOY01000014.1"/>
</dbReference>
<dbReference type="Gene3D" id="3.30.70.1070">
    <property type="entry name" value="Sporulation related repeat"/>
    <property type="match status" value="1"/>
</dbReference>
<keyword evidence="5" id="KW-1185">Reference proteome</keyword>
<feature type="chain" id="PRO_5012196010" evidence="2">
    <location>
        <begin position="27"/>
        <end position="348"/>
    </location>
</feature>
<gene>
    <name evidence="4" type="ORF">SAMN05421757_11420</name>
</gene>
<accession>A0A239M8B1</accession>
<feature type="region of interest" description="Disordered" evidence="1">
    <location>
        <begin position="77"/>
        <end position="127"/>
    </location>
</feature>
<feature type="compositionally biased region" description="Pro residues" evidence="1">
    <location>
        <begin position="96"/>
        <end position="105"/>
    </location>
</feature>
<reference evidence="4 5" key="1">
    <citation type="submission" date="2017-06" db="EMBL/GenBank/DDBJ databases">
        <authorList>
            <person name="Kim H.J."/>
            <person name="Triplett B.A."/>
        </authorList>
    </citation>
    <scope>NUCLEOTIDE SEQUENCE [LARGE SCALE GENOMIC DNA]</scope>
    <source>
        <strain evidence="4 5">DSM 29339</strain>
    </source>
</reference>
<proteinExistence type="predicted"/>
<dbReference type="Proteomes" id="UP000198426">
    <property type="component" value="Unassembled WGS sequence"/>
</dbReference>
<dbReference type="AlphaFoldDB" id="A0A239M8B1"/>
<feature type="signal peptide" evidence="2">
    <location>
        <begin position="1"/>
        <end position="26"/>
    </location>
</feature>
<feature type="domain" description="SPOR" evidence="3">
    <location>
        <begin position="270"/>
        <end position="348"/>
    </location>
</feature>
<evidence type="ECO:0000256" key="1">
    <source>
        <dbReference type="SAM" id="MobiDB-lite"/>
    </source>
</evidence>
<organism evidence="4 5">
    <name type="scientific">Tropicimonas sediminicola</name>
    <dbReference type="NCBI Taxonomy" id="1031541"/>
    <lineage>
        <taxon>Bacteria</taxon>
        <taxon>Pseudomonadati</taxon>
        <taxon>Pseudomonadota</taxon>
        <taxon>Alphaproteobacteria</taxon>
        <taxon>Rhodobacterales</taxon>
        <taxon>Roseobacteraceae</taxon>
        <taxon>Tropicimonas</taxon>
    </lineage>
</organism>
<feature type="compositionally biased region" description="Low complexity" evidence="1">
    <location>
        <begin position="82"/>
        <end position="95"/>
    </location>
</feature>
<evidence type="ECO:0000313" key="5">
    <source>
        <dbReference type="Proteomes" id="UP000198426"/>
    </source>
</evidence>
<keyword evidence="2" id="KW-0732">Signal</keyword>
<dbReference type="PROSITE" id="PS51724">
    <property type="entry name" value="SPOR"/>
    <property type="match status" value="1"/>
</dbReference>
<sequence length="348" mass="36489">MNFRAISMALRATAIAVGTYPVAVLGAVGAPAEAPPASFTGPQFVDSDGCVFVRATLDGQVTWVPRVTRERQPVCGMEPTFTKAPSTPAPVAAAPAPQPAKPAPAKPTTTVAAAPKPVATPSPAPVAAPKAEPQLIRVECPGMQPVTYRYTAKPNVSLRCANVPGTPRAKVSYVYLDQSGTRRVPVAAAAPASAAKPVYGLPTPPSGYEYAFEKGRYNPNRGPRTATGDAEMNRVWTRNVPQDLVDPDKGRYLTQPAPQTQMRTSSKSPAAMAGHRYVQVGTFASPDNVRAAALRLQNSGLPVSTAPVTSGGRQLQVVLAGPFDTGQQVQAAVLTARRAGFEDAFPRQ</sequence>
<feature type="region of interest" description="Disordered" evidence="1">
    <location>
        <begin position="242"/>
        <end position="271"/>
    </location>
</feature>
<dbReference type="SUPFAM" id="SSF110997">
    <property type="entry name" value="Sporulation related repeat"/>
    <property type="match status" value="1"/>
</dbReference>
<evidence type="ECO:0000256" key="2">
    <source>
        <dbReference type="SAM" id="SignalP"/>
    </source>
</evidence>
<name>A0A239M8B1_9RHOB</name>
<dbReference type="EMBL" id="FZOY01000014">
    <property type="protein sequence ID" value="SNT38670.1"/>
    <property type="molecule type" value="Genomic_DNA"/>
</dbReference>
<protein>
    <submittedName>
        <fullName evidence="4">Sporulation related domain-containing protein</fullName>
    </submittedName>
</protein>
<evidence type="ECO:0000313" key="4">
    <source>
        <dbReference type="EMBL" id="SNT38670.1"/>
    </source>
</evidence>
<dbReference type="InterPro" id="IPR036680">
    <property type="entry name" value="SPOR-like_sf"/>
</dbReference>
<dbReference type="GO" id="GO:0042834">
    <property type="term" value="F:peptidoglycan binding"/>
    <property type="evidence" value="ECO:0007669"/>
    <property type="project" value="InterPro"/>
</dbReference>